<sequence length="176" mass="19258">MRHGSGDHTVRPPRIARLIRTLSIPIILFWLGIAIVLNIVTPSLDEVGKAHSVSMSPKDAPSMIAMMHTGKVFREFDSDSSVMIVLEGQQELADEAHRFYDEIIKKLKADPTHIQHISDYWGDPLTASGAQSADGKSAYVQVNLAGDQGTTLANESVDAVRKIIAETPAPQACRRM</sequence>
<dbReference type="Pfam" id="PF03176">
    <property type="entry name" value="MMPL"/>
    <property type="match status" value="1"/>
</dbReference>
<gene>
    <name evidence="9" type="ORF">L833_1738</name>
</gene>
<dbReference type="PANTHER" id="PTHR33406">
    <property type="entry name" value="MEMBRANE PROTEIN MJ1562-RELATED"/>
    <property type="match status" value="1"/>
</dbReference>
<evidence type="ECO:0000256" key="2">
    <source>
        <dbReference type="ARBA" id="ARBA00010157"/>
    </source>
</evidence>
<keyword evidence="3" id="KW-1003">Cell membrane</keyword>
<dbReference type="InterPro" id="IPR004869">
    <property type="entry name" value="MMPL_dom"/>
</dbReference>
<keyword evidence="4 7" id="KW-0812">Transmembrane</keyword>
<dbReference type="PANTHER" id="PTHR33406:SF6">
    <property type="entry name" value="MEMBRANE PROTEIN YDGH-RELATED"/>
    <property type="match status" value="1"/>
</dbReference>
<evidence type="ECO:0000256" key="3">
    <source>
        <dbReference type="ARBA" id="ARBA00022475"/>
    </source>
</evidence>
<comment type="similarity">
    <text evidence="2">Belongs to the resistance-nodulation-cell division (RND) (TC 2.A.6) family. MmpL subfamily.</text>
</comment>
<keyword evidence="6 7" id="KW-0472">Membrane</keyword>
<evidence type="ECO:0000313" key="10">
    <source>
        <dbReference type="Proteomes" id="UP000018502"/>
    </source>
</evidence>
<proteinExistence type="inferred from homology"/>
<evidence type="ECO:0000256" key="6">
    <source>
        <dbReference type="ARBA" id="ARBA00023136"/>
    </source>
</evidence>
<comment type="subcellular location">
    <subcellularLocation>
        <location evidence="1">Cell membrane</location>
        <topology evidence="1">Multi-pass membrane protein</topology>
    </subcellularLocation>
</comment>
<keyword evidence="5 7" id="KW-1133">Transmembrane helix</keyword>
<evidence type="ECO:0000256" key="4">
    <source>
        <dbReference type="ARBA" id="ARBA00022692"/>
    </source>
</evidence>
<comment type="caution">
    <text evidence="9">The sequence shown here is derived from an EMBL/GenBank/DDBJ whole genome shotgun (WGS) entry which is preliminary data.</text>
</comment>
<name>A0A829MDW8_9MYCO</name>
<accession>A0A829MDW8</accession>
<evidence type="ECO:0000256" key="5">
    <source>
        <dbReference type="ARBA" id="ARBA00022989"/>
    </source>
</evidence>
<dbReference type="GO" id="GO:0005886">
    <property type="term" value="C:plasma membrane"/>
    <property type="evidence" value="ECO:0007669"/>
    <property type="project" value="UniProtKB-SubCell"/>
</dbReference>
<feature type="domain" description="Membrane transport protein MMPL" evidence="8">
    <location>
        <begin position="54"/>
        <end position="172"/>
    </location>
</feature>
<feature type="transmembrane region" description="Helical" evidence="7">
    <location>
        <begin position="21"/>
        <end position="40"/>
    </location>
</feature>
<dbReference type="AlphaFoldDB" id="A0A829MDW8"/>
<dbReference type="Proteomes" id="UP000018502">
    <property type="component" value="Unassembled WGS sequence"/>
</dbReference>
<dbReference type="InterPro" id="IPR050545">
    <property type="entry name" value="Mycobact_MmpL"/>
</dbReference>
<organism evidence="9 10">
    <name type="scientific">Mycobacteroides abscessus MAB_091912_2446</name>
    <dbReference type="NCBI Taxonomy" id="1335414"/>
    <lineage>
        <taxon>Bacteria</taxon>
        <taxon>Bacillati</taxon>
        <taxon>Actinomycetota</taxon>
        <taxon>Actinomycetes</taxon>
        <taxon>Mycobacteriales</taxon>
        <taxon>Mycobacteriaceae</taxon>
        <taxon>Mycobacteroides</taxon>
        <taxon>Mycobacteroides abscessus</taxon>
    </lineage>
</organism>
<evidence type="ECO:0000259" key="8">
    <source>
        <dbReference type="Pfam" id="PF03176"/>
    </source>
</evidence>
<evidence type="ECO:0000256" key="1">
    <source>
        <dbReference type="ARBA" id="ARBA00004651"/>
    </source>
</evidence>
<protein>
    <submittedName>
        <fullName evidence="9">MMPL family protein</fullName>
    </submittedName>
</protein>
<evidence type="ECO:0000256" key="7">
    <source>
        <dbReference type="SAM" id="Phobius"/>
    </source>
</evidence>
<reference evidence="9 10" key="1">
    <citation type="journal article" date="2014" name="Emerg. Infect. Dis.">
        <title>High-level Relatedness among Mycobacterium abscessus subsp. massiliense Strains from Widely Separated Outbreaks.</title>
        <authorList>
            <person name="Tettelin H."/>
            <person name="Davidson R.M."/>
            <person name="Agrawal S."/>
            <person name="Aitken M.L."/>
            <person name="Shallom S."/>
            <person name="Hasan N.A."/>
            <person name="Strong M."/>
            <person name="Nogueira de Moura V.C."/>
            <person name="De Groote M.A."/>
            <person name="Duarte R.S."/>
            <person name="Hine E."/>
            <person name="Parankush S."/>
            <person name="Su Q."/>
            <person name="Daugherty S.C."/>
            <person name="Fraser C.M."/>
            <person name="Brown-Elliott B.A."/>
            <person name="Wallace R.J.Jr."/>
            <person name="Holland S.M."/>
            <person name="Sampaio E.P."/>
            <person name="Olivier K.N."/>
            <person name="Jackson M."/>
            <person name="Zelazny A.M."/>
        </authorList>
    </citation>
    <scope>NUCLEOTIDE SEQUENCE [LARGE SCALE GENOMIC DNA]</scope>
    <source>
        <strain evidence="9 10">MAB_091912_2446</strain>
    </source>
</reference>
<evidence type="ECO:0000313" key="9">
    <source>
        <dbReference type="EMBL" id="ESV64354.1"/>
    </source>
</evidence>
<dbReference type="EMBL" id="AYTF01000001">
    <property type="protein sequence ID" value="ESV64354.1"/>
    <property type="molecule type" value="Genomic_DNA"/>
</dbReference>